<comment type="caution">
    <text evidence="2">The sequence shown here is derived from an EMBL/GenBank/DDBJ whole genome shotgun (WGS) entry which is preliminary data.</text>
</comment>
<dbReference type="Proteomes" id="UP000335415">
    <property type="component" value="Unassembled WGS sequence"/>
</dbReference>
<evidence type="ECO:0000313" key="2">
    <source>
        <dbReference type="EMBL" id="KAA8995067.1"/>
    </source>
</evidence>
<dbReference type="Pfam" id="PF06568">
    <property type="entry name" value="YjiS-like"/>
    <property type="match status" value="1"/>
</dbReference>
<feature type="domain" description="YjiS-like" evidence="1">
    <location>
        <begin position="27"/>
        <end position="60"/>
    </location>
</feature>
<dbReference type="EMBL" id="VYKJ01000023">
    <property type="protein sequence ID" value="KAA8995067.1"/>
    <property type="molecule type" value="Genomic_DNA"/>
</dbReference>
<name>A0A5J5FQB3_9GAMM</name>
<reference evidence="2 3" key="1">
    <citation type="submission" date="2019-09" db="EMBL/GenBank/DDBJ databases">
        <authorList>
            <person name="Li Y."/>
        </authorList>
    </citation>
    <scope>NUCLEOTIDE SEQUENCE [LARGE SCALE GENOMIC DNA]</scope>
    <source>
        <strain evidence="2 3">L3-3HA</strain>
    </source>
</reference>
<evidence type="ECO:0000313" key="3">
    <source>
        <dbReference type="Proteomes" id="UP000335415"/>
    </source>
</evidence>
<keyword evidence="3" id="KW-1185">Reference proteome</keyword>
<protein>
    <submittedName>
        <fullName evidence="2">DUF1127 domain-containing protein</fullName>
    </submittedName>
</protein>
<proteinExistence type="predicted"/>
<dbReference type="InterPro" id="IPR009506">
    <property type="entry name" value="YjiS-like"/>
</dbReference>
<accession>A0A5J5FQB3</accession>
<gene>
    <name evidence="2" type="ORF">FJU30_25360</name>
</gene>
<dbReference type="AlphaFoldDB" id="A0A5J5FQB3"/>
<organism evidence="2 3">
    <name type="scientific">Affinibrenneria salicis</name>
    <dbReference type="NCBI Taxonomy" id="2590031"/>
    <lineage>
        <taxon>Bacteria</taxon>
        <taxon>Pseudomonadati</taxon>
        <taxon>Pseudomonadota</taxon>
        <taxon>Gammaproteobacteria</taxon>
        <taxon>Enterobacterales</taxon>
        <taxon>Pectobacteriaceae</taxon>
        <taxon>Affinibrenneria</taxon>
    </lineage>
</organism>
<evidence type="ECO:0000259" key="1">
    <source>
        <dbReference type="Pfam" id="PF06568"/>
    </source>
</evidence>
<dbReference type="OrthoDB" id="6505244at2"/>
<dbReference type="RefSeq" id="WP_150437742.1">
    <property type="nucleotide sequence ID" value="NZ_VYKJ01000023.1"/>
</dbReference>
<sequence length="63" mass="7737">MELQTHHPLCSSGVSGWRETLRSLYPRWRAWRLRVKTRRILHAMNDERLKDIGLTHEDIDRRW</sequence>